<name>Q5KQL8_ORYSJ</name>
<reference evidence="3" key="1">
    <citation type="journal article" date="2005" name="Nature">
        <title>The map-based sequence of the rice genome.</title>
        <authorList>
            <consortium name="International rice genome sequencing project (IRGSP)"/>
            <person name="Matsumoto T."/>
            <person name="Wu J."/>
            <person name="Kanamori H."/>
            <person name="Katayose Y."/>
            <person name="Fujisawa M."/>
            <person name="Namiki N."/>
            <person name="Mizuno H."/>
            <person name="Yamamoto K."/>
            <person name="Antonio B.A."/>
            <person name="Baba T."/>
            <person name="Sakata K."/>
            <person name="Nagamura Y."/>
            <person name="Aoki H."/>
            <person name="Arikawa K."/>
            <person name="Arita K."/>
            <person name="Bito T."/>
            <person name="Chiden Y."/>
            <person name="Fujitsuka N."/>
            <person name="Fukunaka R."/>
            <person name="Hamada M."/>
            <person name="Harada C."/>
            <person name="Hayashi A."/>
            <person name="Hijishita S."/>
            <person name="Honda M."/>
            <person name="Hosokawa S."/>
            <person name="Ichikawa Y."/>
            <person name="Idonuma A."/>
            <person name="Iijima M."/>
            <person name="Ikeda M."/>
            <person name="Ikeno M."/>
            <person name="Ito K."/>
            <person name="Ito S."/>
            <person name="Ito T."/>
            <person name="Ito Y."/>
            <person name="Ito Y."/>
            <person name="Iwabuchi A."/>
            <person name="Kamiya K."/>
            <person name="Karasawa W."/>
            <person name="Kurita K."/>
            <person name="Katagiri S."/>
            <person name="Kikuta A."/>
            <person name="Kobayashi H."/>
            <person name="Kobayashi N."/>
            <person name="Machita K."/>
            <person name="Maehara T."/>
            <person name="Masukawa M."/>
            <person name="Mizubayashi T."/>
            <person name="Mukai Y."/>
            <person name="Nagasaki H."/>
            <person name="Nagata Y."/>
            <person name="Naito S."/>
            <person name="Nakashima M."/>
            <person name="Nakama Y."/>
            <person name="Nakamichi Y."/>
            <person name="Nakamura M."/>
            <person name="Meguro A."/>
            <person name="Negishi M."/>
            <person name="Ohta I."/>
            <person name="Ohta T."/>
            <person name="Okamoto M."/>
            <person name="Ono N."/>
            <person name="Saji S."/>
            <person name="Sakaguchi M."/>
            <person name="Sakai K."/>
            <person name="Shibata M."/>
            <person name="Shimokawa T."/>
            <person name="Song J."/>
            <person name="Takazaki Y."/>
            <person name="Terasawa K."/>
            <person name="Tsugane M."/>
            <person name="Tsuji K."/>
            <person name="Ueda S."/>
            <person name="Waki K."/>
            <person name="Yamagata H."/>
            <person name="Yamamoto M."/>
            <person name="Yamamoto S."/>
            <person name="Yamane H."/>
            <person name="Yoshiki S."/>
            <person name="Yoshihara R."/>
            <person name="Yukawa K."/>
            <person name="Zhong H."/>
            <person name="Yano M."/>
            <person name="Yuan Q."/>
            <person name="Ouyang S."/>
            <person name="Liu J."/>
            <person name="Jones K.M."/>
            <person name="Gansberger K."/>
            <person name="Moffat K."/>
            <person name="Hill J."/>
            <person name="Bera J."/>
            <person name="Fadrosh D."/>
            <person name="Jin S."/>
            <person name="Johri S."/>
            <person name="Kim M."/>
            <person name="Overton L."/>
            <person name="Reardon M."/>
            <person name="Tsitrin T."/>
            <person name="Vuong H."/>
            <person name="Weaver B."/>
            <person name="Ciecko A."/>
            <person name="Tallon L."/>
            <person name="Jackson J."/>
            <person name="Pai G."/>
            <person name="Aken S.V."/>
            <person name="Utterback T."/>
            <person name="Reidmuller S."/>
            <person name="Feldblyum T."/>
            <person name="Hsiao J."/>
            <person name="Zismann V."/>
            <person name="Iobst S."/>
            <person name="de Vazeille A.R."/>
            <person name="Buell C.R."/>
            <person name="Ying K."/>
            <person name="Li Y."/>
            <person name="Lu T."/>
            <person name="Huang Y."/>
            <person name="Zhao Q."/>
            <person name="Feng Q."/>
            <person name="Zhang L."/>
            <person name="Zhu J."/>
            <person name="Weng Q."/>
            <person name="Mu J."/>
            <person name="Lu Y."/>
            <person name="Fan D."/>
            <person name="Liu Y."/>
            <person name="Guan J."/>
            <person name="Zhang Y."/>
            <person name="Yu S."/>
            <person name="Liu X."/>
            <person name="Zhang Y."/>
            <person name="Hong G."/>
            <person name="Han B."/>
            <person name="Choisne N."/>
            <person name="Demange N."/>
            <person name="Orjeda G."/>
            <person name="Samain S."/>
            <person name="Cattolico L."/>
            <person name="Pelletier E."/>
            <person name="Couloux A."/>
            <person name="Segurens B."/>
            <person name="Wincker P."/>
            <person name="D'Hont A."/>
            <person name="Scarpelli C."/>
            <person name="Weissenbach J."/>
            <person name="Salanoubat M."/>
            <person name="Quetier F."/>
            <person name="Yu Y."/>
            <person name="Kim H.R."/>
            <person name="Rambo T."/>
            <person name="Currie J."/>
            <person name="Collura K."/>
            <person name="Luo M."/>
            <person name="Yang T."/>
            <person name="Ammiraju J.S.S."/>
            <person name="Engler F."/>
            <person name="Soderlund C."/>
            <person name="Wing R.A."/>
            <person name="Palmer L.E."/>
            <person name="de la Bastide M."/>
            <person name="Spiegel L."/>
            <person name="Nascimento L."/>
            <person name="Zutavern T."/>
            <person name="O'Shaughnessy A."/>
            <person name="Dike S."/>
            <person name="Dedhia N."/>
            <person name="Preston R."/>
            <person name="Balija V."/>
            <person name="McCombie W.R."/>
            <person name="Chow T."/>
            <person name="Chen H."/>
            <person name="Chung M."/>
            <person name="Chen C."/>
            <person name="Shaw J."/>
            <person name="Wu H."/>
            <person name="Hsiao K."/>
            <person name="Chao Y."/>
            <person name="Chu M."/>
            <person name="Cheng C."/>
            <person name="Hour A."/>
            <person name="Lee P."/>
            <person name="Lin S."/>
            <person name="Lin Y."/>
            <person name="Liou J."/>
            <person name="Liu S."/>
            <person name="Hsing Y."/>
            <person name="Raghuvanshi S."/>
            <person name="Mohanty A."/>
            <person name="Bharti A.K."/>
            <person name="Gaur A."/>
            <person name="Gupta V."/>
            <person name="Kumar D."/>
            <person name="Ravi V."/>
            <person name="Vij S."/>
            <person name="Kapur A."/>
            <person name="Khurana P."/>
            <person name="Khurana P."/>
            <person name="Khurana J.P."/>
            <person name="Tyagi A.K."/>
            <person name="Gaikwad K."/>
            <person name="Singh A."/>
            <person name="Dalal V."/>
            <person name="Srivastava S."/>
            <person name="Dixit A."/>
            <person name="Pal A.K."/>
            <person name="Ghazi I.A."/>
            <person name="Yadav M."/>
            <person name="Pandit A."/>
            <person name="Bhargava A."/>
            <person name="Sureshbabu K."/>
            <person name="Batra K."/>
            <person name="Sharma T.R."/>
            <person name="Mohapatra T."/>
            <person name="Singh N.K."/>
            <person name="Messing J."/>
            <person name="Nelson A.B."/>
            <person name="Fuks G."/>
            <person name="Kavchok S."/>
            <person name="Keizer G."/>
            <person name="Linton E."/>
            <person name="Llaca V."/>
            <person name="Song R."/>
            <person name="Tanyolac B."/>
            <person name="Young S."/>
            <person name="Ho-Il K."/>
            <person name="Hahn J.H."/>
            <person name="Sangsakoo G."/>
            <person name="Vanavichit A."/>
            <person name="de Mattos Luiz.A.T."/>
            <person name="Zimmer P.D."/>
            <person name="Malone G."/>
            <person name="Dellagostin O."/>
            <person name="de Oliveira A.C."/>
            <person name="Bevan M."/>
            <person name="Bancroft I."/>
            <person name="Minx P."/>
            <person name="Cordum H."/>
            <person name="Wilson R."/>
            <person name="Cheng Z."/>
            <person name="Jin W."/>
            <person name="Jiang J."/>
            <person name="Leong S.A."/>
            <person name="Iwama H."/>
            <person name="Gojobori T."/>
            <person name="Itoh T."/>
            <person name="Niimura Y."/>
            <person name="Fujii Y."/>
            <person name="Habara T."/>
            <person name="Sakai H."/>
            <person name="Sato Y."/>
            <person name="Wilson G."/>
            <person name="Kumar K."/>
            <person name="McCouch S."/>
            <person name="Juretic N."/>
            <person name="Hoen D."/>
            <person name="Wright S."/>
            <person name="Bruskiewich R."/>
            <person name="Bureau T."/>
            <person name="Miyao A."/>
            <person name="Hirochika H."/>
            <person name="Nishikawa T."/>
            <person name="Kadowaki K."/>
            <person name="Sugiura M."/>
            <person name="Burr B."/>
            <person name="Sasaki T."/>
        </authorList>
    </citation>
    <scope>NUCLEOTIDE SEQUENCE [LARGE SCALE GENOMIC DNA]</scope>
    <source>
        <strain evidence="3">cv. Nipponbare</strain>
    </source>
</reference>
<reference evidence="3" key="2">
    <citation type="journal article" date="2008" name="Nucleic Acids Res.">
        <title>The rice annotation project database (RAP-DB): 2008 update.</title>
        <authorList>
            <consortium name="The rice annotation project (RAP)"/>
        </authorList>
    </citation>
    <scope>GENOME REANNOTATION</scope>
    <source>
        <strain evidence="3">cv. Nipponbare</strain>
    </source>
</reference>
<evidence type="ECO:0000313" key="2">
    <source>
        <dbReference type="EMBL" id="AAW56852.1"/>
    </source>
</evidence>
<gene>
    <name evidence="2" type="ORF">OJ1057_G07.3</name>
</gene>
<proteinExistence type="predicted"/>
<feature type="compositionally biased region" description="Low complexity" evidence="1">
    <location>
        <begin position="79"/>
        <end position="98"/>
    </location>
</feature>
<accession>Q5KQL8</accession>
<protein>
    <submittedName>
        <fullName evidence="2">Uncharacterized protein</fullName>
    </submittedName>
</protein>
<dbReference type="EMBL" id="AC105258">
    <property type="protein sequence ID" value="AAW56852.1"/>
    <property type="molecule type" value="Genomic_DNA"/>
</dbReference>
<organism evidence="2 3">
    <name type="scientific">Oryza sativa subsp. japonica</name>
    <name type="common">Rice</name>
    <dbReference type="NCBI Taxonomy" id="39947"/>
    <lineage>
        <taxon>Eukaryota</taxon>
        <taxon>Viridiplantae</taxon>
        <taxon>Streptophyta</taxon>
        <taxon>Embryophyta</taxon>
        <taxon>Tracheophyta</taxon>
        <taxon>Spermatophyta</taxon>
        <taxon>Magnoliopsida</taxon>
        <taxon>Liliopsida</taxon>
        <taxon>Poales</taxon>
        <taxon>Poaceae</taxon>
        <taxon>BOP clade</taxon>
        <taxon>Oryzoideae</taxon>
        <taxon>Oryzeae</taxon>
        <taxon>Oryzinae</taxon>
        <taxon>Oryza</taxon>
        <taxon>Oryza sativa</taxon>
    </lineage>
</organism>
<evidence type="ECO:0000313" key="3">
    <source>
        <dbReference type="Proteomes" id="UP000000763"/>
    </source>
</evidence>
<sequence>MHVLYHRSKTKLQKFHTVTIDSSKTYPSKQITEVLHKSQIPQQLHKNNHRCRYVAETVVGSAAATAPPATADPGRRRNPSAAVATPAAAEAASPTTAVNDNFTTTSSIAVVSVRTRQFQEKTAMLTNNDTTTDV</sequence>
<evidence type="ECO:0000256" key="1">
    <source>
        <dbReference type="SAM" id="MobiDB-lite"/>
    </source>
</evidence>
<dbReference type="Proteomes" id="UP000000763">
    <property type="component" value="Chromosome 5"/>
</dbReference>
<feature type="compositionally biased region" description="Low complexity" evidence="1">
    <location>
        <begin position="62"/>
        <end position="71"/>
    </location>
</feature>
<feature type="region of interest" description="Disordered" evidence="1">
    <location>
        <begin position="62"/>
        <end position="99"/>
    </location>
</feature>
<dbReference type="AlphaFoldDB" id="Q5KQL8"/>